<sequence length="384" mass="41630">MSSPALNPPLPAGIKTVFVSGCYDILHAGHLTFFSQAKALGDHLTVSFASEQVLLKHKNRRPSIPDDHKASLLSSLRMVDSVVIGNNCEKLGLDFYDFFLEFKPSILAATTDDKYGDVKRELCERTGTQYIVLPKTPPSFSPVSTSSILALIKAPEYLPLRVDFAGGWLDVPRFAREGGYIVNCSISPLVSLSDWPYNLRGGLGGSGAYAMLQGSGSDNQLAGAVDKELALGVGWQDPAIISETGLVVWKSGAAPGMEVKIDPTSMLDGKMAIYWTGDPHDTPGTAKLAKDLDAIEVAGKKARDAVWASDYDMLCDSVNMSYQVQLNEGMVELPVSPTGIDVRAKKYLGGGFGGYALFLFHTREERDKIVKHDGYRSVEPYIDV</sequence>
<dbReference type="SUPFAM" id="SSF52374">
    <property type="entry name" value="Nucleotidylyl transferase"/>
    <property type="match status" value="1"/>
</dbReference>
<dbReference type="SUPFAM" id="SSF55060">
    <property type="entry name" value="GHMP Kinase, C-terminal domain"/>
    <property type="match status" value="1"/>
</dbReference>
<gene>
    <name evidence="4" type="ORF">TrVE_jg13717</name>
</gene>
<keyword evidence="2" id="KW-0548">Nucleotidyltransferase</keyword>
<accession>A0A9W7BMK3</accession>
<evidence type="ECO:0000259" key="3">
    <source>
        <dbReference type="Pfam" id="PF01467"/>
    </source>
</evidence>
<reference evidence="5" key="1">
    <citation type="journal article" date="2023" name="Commun. Biol.">
        <title>Genome analysis of Parmales, the sister group of diatoms, reveals the evolutionary specialization of diatoms from phago-mixotrophs to photoautotrophs.</title>
        <authorList>
            <person name="Ban H."/>
            <person name="Sato S."/>
            <person name="Yoshikawa S."/>
            <person name="Yamada K."/>
            <person name="Nakamura Y."/>
            <person name="Ichinomiya M."/>
            <person name="Sato N."/>
            <person name="Blanc-Mathieu R."/>
            <person name="Endo H."/>
            <person name="Kuwata A."/>
            <person name="Ogata H."/>
        </authorList>
    </citation>
    <scope>NUCLEOTIDE SEQUENCE [LARGE SCALE GENOMIC DNA]</scope>
    <source>
        <strain evidence="5">NIES 3699</strain>
    </source>
</reference>
<dbReference type="PANTHER" id="PTHR43793">
    <property type="entry name" value="FAD SYNTHASE"/>
    <property type="match status" value="1"/>
</dbReference>
<keyword evidence="5" id="KW-1185">Reference proteome</keyword>
<keyword evidence="1" id="KW-0808">Transferase</keyword>
<evidence type="ECO:0000256" key="2">
    <source>
        <dbReference type="ARBA" id="ARBA00022695"/>
    </source>
</evidence>
<dbReference type="InterPro" id="IPR004821">
    <property type="entry name" value="Cyt_trans-like"/>
</dbReference>
<protein>
    <recommendedName>
        <fullName evidence="3">Cytidyltransferase-like domain-containing protein</fullName>
    </recommendedName>
</protein>
<organism evidence="4 5">
    <name type="scientific">Triparma verrucosa</name>
    <dbReference type="NCBI Taxonomy" id="1606542"/>
    <lineage>
        <taxon>Eukaryota</taxon>
        <taxon>Sar</taxon>
        <taxon>Stramenopiles</taxon>
        <taxon>Ochrophyta</taxon>
        <taxon>Bolidophyceae</taxon>
        <taxon>Parmales</taxon>
        <taxon>Triparmaceae</taxon>
        <taxon>Triparma</taxon>
    </lineage>
</organism>
<dbReference type="Proteomes" id="UP001165160">
    <property type="component" value="Unassembled WGS sequence"/>
</dbReference>
<dbReference type="EMBL" id="BRXX01000088">
    <property type="protein sequence ID" value="GMH88945.1"/>
    <property type="molecule type" value="Genomic_DNA"/>
</dbReference>
<dbReference type="PANTHER" id="PTHR43793:SF1">
    <property type="entry name" value="FAD SYNTHASE"/>
    <property type="match status" value="1"/>
</dbReference>
<evidence type="ECO:0000256" key="1">
    <source>
        <dbReference type="ARBA" id="ARBA00022679"/>
    </source>
</evidence>
<dbReference type="NCBIfam" id="TIGR00125">
    <property type="entry name" value="cyt_tran_rel"/>
    <property type="match status" value="1"/>
</dbReference>
<feature type="domain" description="Cytidyltransferase-like" evidence="3">
    <location>
        <begin position="19"/>
        <end position="112"/>
    </location>
</feature>
<dbReference type="AlphaFoldDB" id="A0A9W7BMK3"/>
<dbReference type="Gene3D" id="3.40.50.620">
    <property type="entry name" value="HUPs"/>
    <property type="match status" value="1"/>
</dbReference>
<dbReference type="InterPro" id="IPR036554">
    <property type="entry name" value="GHMP_kinase_C_sf"/>
</dbReference>
<dbReference type="Pfam" id="PF01467">
    <property type="entry name" value="CTP_transf_like"/>
    <property type="match status" value="1"/>
</dbReference>
<dbReference type="GO" id="GO:0016779">
    <property type="term" value="F:nucleotidyltransferase activity"/>
    <property type="evidence" value="ECO:0007669"/>
    <property type="project" value="UniProtKB-KW"/>
</dbReference>
<name>A0A9W7BMK3_9STRA</name>
<dbReference type="InterPro" id="IPR014729">
    <property type="entry name" value="Rossmann-like_a/b/a_fold"/>
</dbReference>
<comment type="caution">
    <text evidence="4">The sequence shown here is derived from an EMBL/GenBank/DDBJ whole genome shotgun (WGS) entry which is preliminary data.</text>
</comment>
<evidence type="ECO:0000313" key="5">
    <source>
        <dbReference type="Proteomes" id="UP001165160"/>
    </source>
</evidence>
<evidence type="ECO:0000313" key="4">
    <source>
        <dbReference type="EMBL" id="GMH88945.1"/>
    </source>
</evidence>
<dbReference type="InterPro" id="IPR050385">
    <property type="entry name" value="Archaeal_FAD_synthase"/>
</dbReference>
<proteinExistence type="predicted"/>